<dbReference type="InterPro" id="IPR018684">
    <property type="entry name" value="DUF2171"/>
</dbReference>
<protein>
    <submittedName>
        <fullName evidence="2">DUF2171 domain-containing protein</fullName>
    </submittedName>
</protein>
<gene>
    <name evidence="2" type="ORF">K1W68_12810</name>
</gene>
<dbReference type="EMBL" id="JAIBCX010000040">
    <property type="protein sequence ID" value="MCJ8354858.1"/>
    <property type="molecule type" value="Genomic_DNA"/>
</dbReference>
<proteinExistence type="predicted"/>
<dbReference type="Proteomes" id="UP001202887">
    <property type="component" value="Unassembled WGS sequence"/>
</dbReference>
<comment type="caution">
    <text evidence="2">The sequence shown here is derived from an EMBL/GenBank/DDBJ whole genome shotgun (WGS) entry which is preliminary data.</text>
</comment>
<feature type="compositionally biased region" description="Basic and acidic residues" evidence="1">
    <location>
        <begin position="33"/>
        <end position="50"/>
    </location>
</feature>
<sequence length="129" mass="13434">MAAAAGTVGFTANMMPGLPVVAMTGDAPAPPDRWGHASRRDGHGAGIDMKGHDMADVTQQMIGRDVMASAGGRVGTLSAVTGNGMIQVTVDGPAESMFEIPADWVASIDDKRLVLNHTIEDVQSYTPTR</sequence>
<feature type="region of interest" description="Disordered" evidence="1">
    <location>
        <begin position="29"/>
        <end position="50"/>
    </location>
</feature>
<evidence type="ECO:0000313" key="3">
    <source>
        <dbReference type="Proteomes" id="UP001202887"/>
    </source>
</evidence>
<reference evidence="2" key="2">
    <citation type="submission" date="2022-03" db="EMBL/GenBank/DDBJ databases">
        <authorList>
            <person name="Ryngajllo M."/>
            <person name="Jacek P."/>
            <person name="Kubiak K."/>
        </authorList>
    </citation>
    <scope>NUCLEOTIDE SEQUENCE</scope>
    <source>
        <strain evidence="2">SI1</strain>
    </source>
</reference>
<dbReference type="RefSeq" id="WP_225578754.1">
    <property type="nucleotide sequence ID" value="NZ_CP062147.1"/>
</dbReference>
<evidence type="ECO:0000256" key="1">
    <source>
        <dbReference type="SAM" id="MobiDB-lite"/>
    </source>
</evidence>
<dbReference type="GeneID" id="67832015"/>
<accession>A0AAW5ET76</accession>
<dbReference type="AlphaFoldDB" id="A0AAW5ET76"/>
<name>A0AAW5ET76_NOVHA</name>
<evidence type="ECO:0000313" key="2">
    <source>
        <dbReference type="EMBL" id="MCJ8354858.1"/>
    </source>
</evidence>
<dbReference type="Pfam" id="PF09939">
    <property type="entry name" value="DUF2171"/>
    <property type="match status" value="1"/>
</dbReference>
<organism evidence="2 3">
    <name type="scientific">Novacetimonas hansenii</name>
    <name type="common">Komagataeibacter hansenii</name>
    <dbReference type="NCBI Taxonomy" id="436"/>
    <lineage>
        <taxon>Bacteria</taxon>
        <taxon>Pseudomonadati</taxon>
        <taxon>Pseudomonadota</taxon>
        <taxon>Alphaproteobacteria</taxon>
        <taxon>Acetobacterales</taxon>
        <taxon>Acetobacteraceae</taxon>
        <taxon>Novacetimonas</taxon>
    </lineage>
</organism>
<reference evidence="2" key="1">
    <citation type="journal article" date="2021" name="Polymers (Basel)">
        <title>Highly Stretchable Bacterial Cellulose Produced by Komagataeibacter hansenii SI1.</title>
        <authorList>
            <person name="Cielecka I."/>
            <person name="Ryngajllo M."/>
            <person name="Maniukiewicz W."/>
            <person name="Bielecki S."/>
        </authorList>
    </citation>
    <scope>NUCLEOTIDE SEQUENCE</scope>
    <source>
        <strain evidence="2">SI1</strain>
    </source>
</reference>